<evidence type="ECO:0000313" key="1">
    <source>
        <dbReference type="EMBL" id="KAI3681157.1"/>
    </source>
</evidence>
<sequence length="329" mass="37239">MIEKSRSIASLEQMTYGKDLSSPLTPVVLAKNQQEGSSSSSLDSLNLRPNGEIHLPLKPKVNTLVHSQECLGAKAYYVVFNGPKADIYTSWNIAEKAVKEISGVKHKKYKSYDEARVSANIYTAAEYKPPIELISSSEGLRPTFSTVLTIEKDSKVKLGTIPKKTQHATQKLLEDMEDYDLDSSYTGFKYLYKKGREMTKLSFVEEHYYTSDKRNISYFSFYPNAHPDSLIFWDDNEEPIQTYKYVQIGVSKDKIYAPSQAKDALLEKEDLQEVAEQKLLTLIGKVFDISKEDKLKGIGLHLESTAQAGGRLREIKKHPWIVSKFGMKS</sequence>
<protein>
    <submittedName>
        <fullName evidence="1">Uncharacterized protein</fullName>
    </submittedName>
</protein>
<gene>
    <name evidence="1" type="ORF">L6452_35941</name>
</gene>
<proteinExistence type="predicted"/>
<reference evidence="2" key="1">
    <citation type="journal article" date="2022" name="Mol. Ecol. Resour.">
        <title>The genomes of chicory, endive, great burdock and yacon provide insights into Asteraceae palaeo-polyploidization history and plant inulin production.</title>
        <authorList>
            <person name="Fan W."/>
            <person name="Wang S."/>
            <person name="Wang H."/>
            <person name="Wang A."/>
            <person name="Jiang F."/>
            <person name="Liu H."/>
            <person name="Zhao H."/>
            <person name="Xu D."/>
            <person name="Zhang Y."/>
        </authorList>
    </citation>
    <scope>NUCLEOTIDE SEQUENCE [LARGE SCALE GENOMIC DNA]</scope>
    <source>
        <strain evidence="2">cv. Niubang</strain>
    </source>
</reference>
<dbReference type="Proteomes" id="UP001055879">
    <property type="component" value="Linkage Group LG13"/>
</dbReference>
<reference evidence="1 2" key="2">
    <citation type="journal article" date="2022" name="Mol. Ecol. Resour.">
        <title>The genomes of chicory, endive, great burdock and yacon provide insights into Asteraceae paleo-polyploidization history and plant inulin production.</title>
        <authorList>
            <person name="Fan W."/>
            <person name="Wang S."/>
            <person name="Wang H."/>
            <person name="Wang A."/>
            <person name="Jiang F."/>
            <person name="Liu H."/>
            <person name="Zhao H."/>
            <person name="Xu D."/>
            <person name="Zhang Y."/>
        </authorList>
    </citation>
    <scope>NUCLEOTIDE SEQUENCE [LARGE SCALE GENOMIC DNA]</scope>
    <source>
        <strain evidence="2">cv. Niubang</strain>
    </source>
</reference>
<keyword evidence="2" id="KW-1185">Reference proteome</keyword>
<organism evidence="1 2">
    <name type="scientific">Arctium lappa</name>
    <name type="common">Greater burdock</name>
    <name type="synonym">Lappa major</name>
    <dbReference type="NCBI Taxonomy" id="4217"/>
    <lineage>
        <taxon>Eukaryota</taxon>
        <taxon>Viridiplantae</taxon>
        <taxon>Streptophyta</taxon>
        <taxon>Embryophyta</taxon>
        <taxon>Tracheophyta</taxon>
        <taxon>Spermatophyta</taxon>
        <taxon>Magnoliopsida</taxon>
        <taxon>eudicotyledons</taxon>
        <taxon>Gunneridae</taxon>
        <taxon>Pentapetalae</taxon>
        <taxon>asterids</taxon>
        <taxon>campanulids</taxon>
        <taxon>Asterales</taxon>
        <taxon>Asteraceae</taxon>
        <taxon>Carduoideae</taxon>
        <taxon>Cardueae</taxon>
        <taxon>Arctiinae</taxon>
        <taxon>Arctium</taxon>
    </lineage>
</organism>
<evidence type="ECO:0000313" key="2">
    <source>
        <dbReference type="Proteomes" id="UP001055879"/>
    </source>
</evidence>
<comment type="caution">
    <text evidence="1">The sequence shown here is derived from an EMBL/GenBank/DDBJ whole genome shotgun (WGS) entry which is preliminary data.</text>
</comment>
<dbReference type="EMBL" id="CM042059">
    <property type="protein sequence ID" value="KAI3681157.1"/>
    <property type="molecule type" value="Genomic_DNA"/>
</dbReference>
<accession>A0ACB8Y9B1</accession>
<name>A0ACB8Y9B1_ARCLA</name>